<keyword evidence="2" id="KW-0472">Membrane</keyword>
<dbReference type="EMBL" id="JAOQNN010000001">
    <property type="protein sequence ID" value="MCW2279546.1"/>
    <property type="molecule type" value="Genomic_DNA"/>
</dbReference>
<evidence type="ECO:0000256" key="2">
    <source>
        <dbReference type="SAM" id="Phobius"/>
    </source>
</evidence>
<name>A0AAW5THX4_9LACT</name>
<keyword evidence="2" id="KW-1133">Transmembrane helix</keyword>
<evidence type="ECO:0000313" key="4">
    <source>
        <dbReference type="Proteomes" id="UP001207687"/>
    </source>
</evidence>
<accession>A0AAW5THX4</accession>
<keyword evidence="2" id="KW-0812">Transmembrane</keyword>
<feature type="transmembrane region" description="Helical" evidence="2">
    <location>
        <begin position="182"/>
        <end position="205"/>
    </location>
</feature>
<feature type="coiled-coil region" evidence="1">
    <location>
        <begin position="109"/>
        <end position="139"/>
    </location>
</feature>
<feature type="transmembrane region" description="Helical" evidence="2">
    <location>
        <begin position="243"/>
        <end position="263"/>
    </location>
</feature>
<evidence type="ECO:0000313" key="3">
    <source>
        <dbReference type="EMBL" id="MCW2279546.1"/>
    </source>
</evidence>
<comment type="caution">
    <text evidence="3">The sequence shown here is derived from an EMBL/GenBank/DDBJ whole genome shotgun (WGS) entry which is preliminary data.</text>
</comment>
<feature type="transmembrane region" description="Helical" evidence="2">
    <location>
        <begin position="144"/>
        <end position="162"/>
    </location>
</feature>
<dbReference type="RefSeq" id="WP_264653611.1">
    <property type="nucleotide sequence ID" value="NZ_JAOQNN010000001.1"/>
</dbReference>
<dbReference type="AlphaFoldDB" id="A0AAW5THX4"/>
<protein>
    <submittedName>
        <fullName evidence="3">Uncharacterized protein</fullName>
    </submittedName>
</protein>
<keyword evidence="1" id="KW-0175">Coiled coil</keyword>
<feature type="transmembrane region" description="Helical" evidence="2">
    <location>
        <begin position="217"/>
        <end position="237"/>
    </location>
</feature>
<proteinExistence type="predicted"/>
<sequence>MVFSNENCLKQLLDTIVNNPGDKSLPKIFYELSQKASSILTRTDVIAKCIYEYTDEEVEKLKNFFREDVPLNEPSFQGLQMQLECVGNSYSLDNFGKFQVSVNLACVQREFLKNNMVSAKEIAKEANRVANEALELKTKIYSEFIAILGIFTAISFMSMGSLQMLGDLFKDVKDPTTVSIGYAMIVGGIYIVIMYVFVIIMFVGMKRVVGNGDEYDFSTEICAIALIAVATLIGAGLLICGHLISGLMFITLDIVGIIIAFLVPQKSPNNA</sequence>
<gene>
    <name evidence="3" type="ORF">M2256_000004</name>
</gene>
<reference evidence="3" key="1">
    <citation type="submission" date="2023-08" db="EMBL/GenBank/DDBJ databases">
        <title>Genomic analyses of the natural microbiome of Caenorhabditis elegans.</title>
        <authorList>
            <person name="Samuel B."/>
        </authorList>
    </citation>
    <scope>NUCLEOTIDE SEQUENCE</scope>
    <source>
        <strain evidence="3">BIGb0220</strain>
    </source>
</reference>
<dbReference type="Proteomes" id="UP001207687">
    <property type="component" value="Unassembled WGS sequence"/>
</dbReference>
<organism evidence="3 4">
    <name type="scientific">Lactococcus lactis</name>
    <dbReference type="NCBI Taxonomy" id="1358"/>
    <lineage>
        <taxon>Bacteria</taxon>
        <taxon>Bacillati</taxon>
        <taxon>Bacillota</taxon>
        <taxon>Bacilli</taxon>
        <taxon>Lactobacillales</taxon>
        <taxon>Streptococcaceae</taxon>
        <taxon>Lactococcus</taxon>
    </lineage>
</organism>
<evidence type="ECO:0000256" key="1">
    <source>
        <dbReference type="SAM" id="Coils"/>
    </source>
</evidence>